<name>A0ACC2GTD8_DALPE</name>
<gene>
    <name evidence="1" type="ORF">DPEC_G00111740</name>
</gene>
<sequence>MDCECRMRTLAFTFPSCPVPLHTISTDSQLRTSTTSPLCFPTEQRQDLPLPTSKLQTPPNSAPRAPVSWPLPVYRSFNFMCFSSTEYLKESSRQQGPVVSSPACLKIDASAAACPSG</sequence>
<evidence type="ECO:0000313" key="1">
    <source>
        <dbReference type="EMBL" id="KAJ8006873.1"/>
    </source>
</evidence>
<reference evidence="1" key="1">
    <citation type="submission" date="2021-05" db="EMBL/GenBank/DDBJ databases">
        <authorList>
            <person name="Pan Q."/>
            <person name="Jouanno E."/>
            <person name="Zahm M."/>
            <person name="Klopp C."/>
            <person name="Cabau C."/>
            <person name="Louis A."/>
            <person name="Berthelot C."/>
            <person name="Parey E."/>
            <person name="Roest Crollius H."/>
            <person name="Montfort J."/>
            <person name="Robinson-Rechavi M."/>
            <person name="Bouchez O."/>
            <person name="Lampietro C."/>
            <person name="Lopez Roques C."/>
            <person name="Donnadieu C."/>
            <person name="Postlethwait J."/>
            <person name="Bobe J."/>
            <person name="Dillon D."/>
            <person name="Chandos A."/>
            <person name="von Hippel F."/>
            <person name="Guiguen Y."/>
        </authorList>
    </citation>
    <scope>NUCLEOTIDE SEQUENCE</scope>
    <source>
        <strain evidence="1">YG-Jan2019</strain>
    </source>
</reference>
<dbReference type="EMBL" id="CM055736">
    <property type="protein sequence ID" value="KAJ8006873.1"/>
    <property type="molecule type" value="Genomic_DNA"/>
</dbReference>
<keyword evidence="2" id="KW-1185">Reference proteome</keyword>
<proteinExistence type="predicted"/>
<comment type="caution">
    <text evidence="1">The sequence shown here is derived from an EMBL/GenBank/DDBJ whole genome shotgun (WGS) entry which is preliminary data.</text>
</comment>
<organism evidence="1 2">
    <name type="scientific">Dallia pectoralis</name>
    <name type="common">Alaska blackfish</name>
    <dbReference type="NCBI Taxonomy" id="75939"/>
    <lineage>
        <taxon>Eukaryota</taxon>
        <taxon>Metazoa</taxon>
        <taxon>Chordata</taxon>
        <taxon>Craniata</taxon>
        <taxon>Vertebrata</taxon>
        <taxon>Euteleostomi</taxon>
        <taxon>Actinopterygii</taxon>
        <taxon>Neopterygii</taxon>
        <taxon>Teleostei</taxon>
        <taxon>Protacanthopterygii</taxon>
        <taxon>Esociformes</taxon>
        <taxon>Umbridae</taxon>
        <taxon>Dallia</taxon>
    </lineage>
</organism>
<protein>
    <submittedName>
        <fullName evidence="1">Uncharacterized protein</fullName>
    </submittedName>
</protein>
<accession>A0ACC2GTD8</accession>
<dbReference type="Proteomes" id="UP001157502">
    <property type="component" value="Chromosome 9"/>
</dbReference>
<evidence type="ECO:0000313" key="2">
    <source>
        <dbReference type="Proteomes" id="UP001157502"/>
    </source>
</evidence>